<dbReference type="SMART" id="SM00404">
    <property type="entry name" value="PTPc_motif"/>
    <property type="match status" value="1"/>
</dbReference>
<feature type="region of interest" description="Disordered" evidence="11">
    <location>
        <begin position="594"/>
        <end position="614"/>
    </location>
</feature>
<dbReference type="PRINTS" id="PR00700">
    <property type="entry name" value="PRTYPHPHTASE"/>
</dbReference>
<feature type="domain" description="SH2" evidence="12">
    <location>
        <begin position="112"/>
        <end position="216"/>
    </location>
</feature>
<dbReference type="Pfam" id="PF00102">
    <property type="entry name" value="Y_phosphatase"/>
    <property type="match status" value="3"/>
</dbReference>
<dbReference type="PROSITE" id="PS50055">
    <property type="entry name" value="TYR_PHOSPHATASE_PTP"/>
    <property type="match status" value="1"/>
</dbReference>
<evidence type="ECO:0000256" key="2">
    <source>
        <dbReference type="ARBA" id="ARBA00010750"/>
    </source>
</evidence>
<dbReference type="PROSITE" id="PS50056">
    <property type="entry name" value="TYR_PHOSPHATASE_2"/>
    <property type="match status" value="1"/>
</dbReference>
<dbReference type="EC" id="3.1.3.48" evidence="9"/>
<evidence type="ECO:0000256" key="4">
    <source>
        <dbReference type="ARBA" id="ARBA00022737"/>
    </source>
</evidence>
<dbReference type="InterPro" id="IPR000980">
    <property type="entry name" value="SH2"/>
</dbReference>
<dbReference type="InterPro" id="IPR003595">
    <property type="entry name" value="Tyr_Pase_cat"/>
</dbReference>
<feature type="compositionally biased region" description="Pro residues" evidence="11">
    <location>
        <begin position="601"/>
        <end position="610"/>
    </location>
</feature>
<organism evidence="15 16">
    <name type="scientific">Phrynosoma platyrhinos</name>
    <name type="common">Desert horned lizard</name>
    <dbReference type="NCBI Taxonomy" id="52577"/>
    <lineage>
        <taxon>Eukaryota</taxon>
        <taxon>Metazoa</taxon>
        <taxon>Chordata</taxon>
        <taxon>Craniata</taxon>
        <taxon>Vertebrata</taxon>
        <taxon>Euteleostomi</taxon>
        <taxon>Lepidosauria</taxon>
        <taxon>Squamata</taxon>
        <taxon>Bifurcata</taxon>
        <taxon>Unidentata</taxon>
        <taxon>Episquamata</taxon>
        <taxon>Toxicofera</taxon>
        <taxon>Iguania</taxon>
        <taxon>Phrynosomatidae</taxon>
        <taxon>Phrynosomatinae</taxon>
        <taxon>Phrynosoma</taxon>
    </lineage>
</organism>
<keyword evidence="6 9" id="KW-0904">Protein phosphatase</keyword>
<dbReference type="PIRSF" id="PIRSF000929">
    <property type="entry name" value="Tyr-Ptase_nr_6"/>
    <property type="match status" value="1"/>
</dbReference>
<feature type="domain" description="Tyrosine specific protein phosphatases" evidence="14">
    <location>
        <begin position="455"/>
        <end position="554"/>
    </location>
</feature>
<evidence type="ECO:0000256" key="7">
    <source>
        <dbReference type="ARBA" id="ARBA00022999"/>
    </source>
</evidence>
<keyword evidence="5 9" id="KW-0378">Hydrolase</keyword>
<evidence type="ECO:0000259" key="14">
    <source>
        <dbReference type="PROSITE" id="PS50056"/>
    </source>
</evidence>
<dbReference type="SMART" id="SM00194">
    <property type="entry name" value="PTPc"/>
    <property type="match status" value="1"/>
</dbReference>
<dbReference type="CDD" id="cd10340">
    <property type="entry name" value="SH2_N-SH2_SHP_like"/>
    <property type="match status" value="1"/>
</dbReference>
<keyword evidence="3 9" id="KW-0963">Cytoplasm</keyword>
<evidence type="ECO:0000259" key="12">
    <source>
        <dbReference type="PROSITE" id="PS50001"/>
    </source>
</evidence>
<dbReference type="PRINTS" id="PR00401">
    <property type="entry name" value="SH2DOMAIN"/>
</dbReference>
<comment type="similarity">
    <text evidence="2 9">Belongs to the protein-tyrosine phosphatase family. Non-receptor class 2 subfamily.</text>
</comment>
<accession>A0ABQ7T7B8</accession>
<sequence>MTSRRWFHPNITGVEAENLLLTRGVDGSFLARPSKSNPGDFTLSVRRNGAVTHIKIQNTGDYYDLYGGEKFATLAELVQYYMEHHGQLKEKNGDVIELKYPLNCADPTSERWFHGHLSGKEAEKLLTEKGKHGSFLVRESQSHPGDFVLSVRTGDDKGENNDGKSKVTHVMIRCQDMKYDVGGGEKFDSLTDLVEHYKKNPMVETLGTVLQLKQPLNTTRINAAEIESRVRELSKLAETTDKVKQGFWEEFETLQQQECKLLYSRKEGQRQENKNKNLDHTRVVLHDGDPNEPVSDYINANIIMPEFETKCNNTKPKKSYIATQGCLQNTVNDFWRMVFQENSRVIVMTTKEVERGKSKCVKYWPDEHALKEYGVMRVRNVKESAAHDYTLRELKLSKVGQIEEVMWLVSLFPSSLLATPVAGLLPLWGIWDIGAVCERVTSLFCWVTYTRGGVLDFLEEVHHKQESIADAGPVVVHCSAGIGRTGTFIVIDILIDIIREKGSFLHFLFKPQESILVLLAVASLRVDCDIDVPKTIQMVRSQRSGMVQTEAQYRFIYMAVQHYIETLQRRIEEEQKSKRKGHEYTNIKYSLADQASGDQSPLPPCTPTPTCPEMREDNAMRVYENVGLMQQQKSFR</sequence>
<dbReference type="InterPro" id="IPR029021">
    <property type="entry name" value="Prot-tyrosine_phosphatase-like"/>
</dbReference>
<keyword evidence="7 10" id="KW-0727">SH2 domain</keyword>
<reference evidence="15 16" key="1">
    <citation type="journal article" date="2022" name="Gigascience">
        <title>A chromosome-level genome assembly and annotation of the desert horned lizard, Phrynosoma platyrhinos, provides insight into chromosomal rearrangements among reptiles.</title>
        <authorList>
            <person name="Koochekian N."/>
            <person name="Ascanio A."/>
            <person name="Farleigh K."/>
            <person name="Card D.C."/>
            <person name="Schield D.R."/>
            <person name="Castoe T.A."/>
            <person name="Jezkova T."/>
        </authorList>
    </citation>
    <scope>NUCLEOTIDE SEQUENCE [LARGE SCALE GENOMIC DNA]</scope>
    <source>
        <strain evidence="15">NK-2021</strain>
    </source>
</reference>
<dbReference type="InterPro" id="IPR036860">
    <property type="entry name" value="SH2_dom_sf"/>
</dbReference>
<evidence type="ECO:0000256" key="8">
    <source>
        <dbReference type="ARBA" id="ARBA00051722"/>
    </source>
</evidence>
<evidence type="ECO:0000256" key="6">
    <source>
        <dbReference type="ARBA" id="ARBA00022912"/>
    </source>
</evidence>
<evidence type="ECO:0000313" key="15">
    <source>
        <dbReference type="EMBL" id="KAH0625630.1"/>
    </source>
</evidence>
<evidence type="ECO:0000256" key="10">
    <source>
        <dbReference type="PROSITE-ProRule" id="PRU00191"/>
    </source>
</evidence>
<dbReference type="Gene3D" id="3.30.505.10">
    <property type="entry name" value="SH2 domain"/>
    <property type="match status" value="2"/>
</dbReference>
<dbReference type="Pfam" id="PF00017">
    <property type="entry name" value="SH2"/>
    <property type="match status" value="2"/>
</dbReference>
<dbReference type="PANTHER" id="PTHR46559:SF1">
    <property type="entry name" value="TYROSINE-PROTEIN PHOSPHATASE NON-RECEPTOR TYPE 11"/>
    <property type="match status" value="1"/>
</dbReference>
<evidence type="ECO:0000259" key="13">
    <source>
        <dbReference type="PROSITE" id="PS50055"/>
    </source>
</evidence>
<dbReference type="SUPFAM" id="SSF55550">
    <property type="entry name" value="SH2 domain"/>
    <property type="match status" value="2"/>
</dbReference>
<dbReference type="CDD" id="cd09931">
    <property type="entry name" value="SH2_C-SH2_SHP_like"/>
    <property type="match status" value="1"/>
</dbReference>
<dbReference type="InterPro" id="IPR016130">
    <property type="entry name" value="Tyr_Pase_AS"/>
</dbReference>
<evidence type="ECO:0000313" key="16">
    <source>
        <dbReference type="Proteomes" id="UP000826234"/>
    </source>
</evidence>
<dbReference type="InterPro" id="IPR000242">
    <property type="entry name" value="PTP_cat"/>
</dbReference>
<name>A0ABQ7T7B8_PHRPL</name>
<dbReference type="PROSITE" id="PS50001">
    <property type="entry name" value="SH2"/>
    <property type="match status" value="2"/>
</dbReference>
<dbReference type="SMART" id="SM00252">
    <property type="entry name" value="SH2"/>
    <property type="match status" value="2"/>
</dbReference>
<dbReference type="InterPro" id="IPR012152">
    <property type="entry name" value="Tyr_Pase_non-rcpt_typ-6/11"/>
</dbReference>
<keyword evidence="16" id="KW-1185">Reference proteome</keyword>
<proteinExistence type="inferred from homology"/>
<evidence type="ECO:0000256" key="3">
    <source>
        <dbReference type="ARBA" id="ARBA00022490"/>
    </source>
</evidence>
<dbReference type="EMBL" id="JAIPUX010001211">
    <property type="protein sequence ID" value="KAH0625630.1"/>
    <property type="molecule type" value="Genomic_DNA"/>
</dbReference>
<dbReference type="Gene3D" id="3.90.190.10">
    <property type="entry name" value="Protein tyrosine phosphatase superfamily"/>
    <property type="match status" value="1"/>
</dbReference>
<keyword evidence="4" id="KW-0677">Repeat</keyword>
<dbReference type="PANTHER" id="PTHR46559">
    <property type="entry name" value="TYROSINE-PROTEIN PHOSPHATASE NON-RECEPTOR TYPE 11"/>
    <property type="match status" value="1"/>
</dbReference>
<feature type="domain" description="Tyrosine-protein phosphatase" evidence="13">
    <location>
        <begin position="247"/>
        <end position="563"/>
    </location>
</feature>
<dbReference type="Proteomes" id="UP000826234">
    <property type="component" value="Unassembled WGS sequence"/>
</dbReference>
<gene>
    <name evidence="15" type="ORF">JD844_015220</name>
</gene>
<feature type="domain" description="SH2" evidence="12">
    <location>
        <begin position="6"/>
        <end position="102"/>
    </location>
</feature>
<comment type="catalytic activity">
    <reaction evidence="8 9">
        <text>O-phospho-L-tyrosyl-[protein] + H2O = L-tyrosyl-[protein] + phosphate</text>
        <dbReference type="Rhea" id="RHEA:10684"/>
        <dbReference type="Rhea" id="RHEA-COMP:10136"/>
        <dbReference type="Rhea" id="RHEA-COMP:20101"/>
        <dbReference type="ChEBI" id="CHEBI:15377"/>
        <dbReference type="ChEBI" id="CHEBI:43474"/>
        <dbReference type="ChEBI" id="CHEBI:46858"/>
        <dbReference type="ChEBI" id="CHEBI:61978"/>
        <dbReference type="EC" id="3.1.3.48"/>
    </reaction>
</comment>
<comment type="caution">
    <text evidence="15">The sequence shown here is derived from an EMBL/GenBank/DDBJ whole genome shotgun (WGS) entry which is preliminary data.</text>
</comment>
<evidence type="ECO:0000256" key="1">
    <source>
        <dbReference type="ARBA" id="ARBA00004496"/>
    </source>
</evidence>
<dbReference type="PROSITE" id="PS00383">
    <property type="entry name" value="TYR_PHOSPHATASE_1"/>
    <property type="match status" value="1"/>
</dbReference>
<comment type="subcellular location">
    <subcellularLocation>
        <location evidence="1 9">Cytoplasm</location>
    </subcellularLocation>
</comment>
<dbReference type="InterPro" id="IPR000387">
    <property type="entry name" value="Tyr_Pase_dom"/>
</dbReference>
<dbReference type="SUPFAM" id="SSF52799">
    <property type="entry name" value="(Phosphotyrosine protein) phosphatases II"/>
    <property type="match status" value="1"/>
</dbReference>
<evidence type="ECO:0000256" key="11">
    <source>
        <dbReference type="SAM" id="MobiDB-lite"/>
    </source>
</evidence>
<evidence type="ECO:0000256" key="5">
    <source>
        <dbReference type="ARBA" id="ARBA00022801"/>
    </source>
</evidence>
<evidence type="ECO:0000256" key="9">
    <source>
        <dbReference type="PIRNR" id="PIRNR000929"/>
    </source>
</evidence>
<protein>
    <recommendedName>
        <fullName evidence="9">Tyrosine-protein phosphatase non-receptor type</fullName>
        <ecNumber evidence="9">3.1.3.48</ecNumber>
    </recommendedName>
</protein>